<dbReference type="EMBL" id="CAJOBC010140733">
    <property type="protein sequence ID" value="CAF4644856.1"/>
    <property type="molecule type" value="Genomic_DNA"/>
</dbReference>
<dbReference type="Proteomes" id="UP000681722">
    <property type="component" value="Unassembled WGS sequence"/>
</dbReference>
<feature type="non-terminal residue" evidence="2">
    <location>
        <position position="33"/>
    </location>
</feature>
<gene>
    <name evidence="2" type="ORF">GPM918_LOCUS46312</name>
    <name evidence="3" type="ORF">SRO942_LOCUS50235</name>
</gene>
<comment type="caution">
    <text evidence="2">The sequence shown here is derived from an EMBL/GenBank/DDBJ whole genome shotgun (WGS) entry which is preliminary data.</text>
</comment>
<reference evidence="2" key="1">
    <citation type="submission" date="2021-02" db="EMBL/GenBank/DDBJ databases">
        <authorList>
            <person name="Nowell W R."/>
        </authorList>
    </citation>
    <scope>NUCLEOTIDE SEQUENCE</scope>
</reference>
<proteinExistence type="predicted"/>
<protein>
    <submittedName>
        <fullName evidence="2">Uncharacterized protein</fullName>
    </submittedName>
</protein>
<accession>A0A816G6R3</accession>
<organism evidence="2 4">
    <name type="scientific">Didymodactylos carnosus</name>
    <dbReference type="NCBI Taxonomy" id="1234261"/>
    <lineage>
        <taxon>Eukaryota</taxon>
        <taxon>Metazoa</taxon>
        <taxon>Spiralia</taxon>
        <taxon>Gnathifera</taxon>
        <taxon>Rotifera</taxon>
        <taxon>Eurotatoria</taxon>
        <taxon>Bdelloidea</taxon>
        <taxon>Philodinida</taxon>
        <taxon>Philodinidae</taxon>
        <taxon>Didymodactylos</taxon>
    </lineage>
</organism>
<keyword evidence="4" id="KW-1185">Reference proteome</keyword>
<feature type="signal peptide" evidence="1">
    <location>
        <begin position="1"/>
        <end position="18"/>
    </location>
</feature>
<evidence type="ECO:0000313" key="2">
    <source>
        <dbReference type="EMBL" id="CAF1670900.1"/>
    </source>
</evidence>
<dbReference type="AlphaFoldDB" id="A0A816G6R3"/>
<evidence type="ECO:0000313" key="4">
    <source>
        <dbReference type="Proteomes" id="UP000663829"/>
    </source>
</evidence>
<sequence length="33" mass="3455">MGTNPFRLLLVILGSAYGQSMSSNSMGHFGALP</sequence>
<evidence type="ECO:0000313" key="3">
    <source>
        <dbReference type="EMBL" id="CAF4644856.1"/>
    </source>
</evidence>
<dbReference type="EMBL" id="CAJNOQ010060910">
    <property type="protein sequence ID" value="CAF1670900.1"/>
    <property type="molecule type" value="Genomic_DNA"/>
</dbReference>
<dbReference type="Proteomes" id="UP000663829">
    <property type="component" value="Unassembled WGS sequence"/>
</dbReference>
<feature type="chain" id="PRO_5036412873" evidence="1">
    <location>
        <begin position="19"/>
        <end position="33"/>
    </location>
</feature>
<name>A0A816G6R3_9BILA</name>
<evidence type="ECO:0000256" key="1">
    <source>
        <dbReference type="SAM" id="SignalP"/>
    </source>
</evidence>
<keyword evidence="1" id="KW-0732">Signal</keyword>